<dbReference type="OrthoDB" id="5184581at2"/>
<protein>
    <recommendedName>
        <fullName evidence="3">Transcriptional regulator, TetR family</fullName>
    </recommendedName>
</protein>
<dbReference type="SUPFAM" id="SSF48498">
    <property type="entry name" value="Tetracyclin repressor-like, C-terminal domain"/>
    <property type="match status" value="1"/>
</dbReference>
<accession>A0A239DTG1</accession>
<organism evidence="1 2">
    <name type="scientific">Geodermatophilus pulveris</name>
    <dbReference type="NCBI Taxonomy" id="1564159"/>
    <lineage>
        <taxon>Bacteria</taxon>
        <taxon>Bacillati</taxon>
        <taxon>Actinomycetota</taxon>
        <taxon>Actinomycetes</taxon>
        <taxon>Geodermatophilales</taxon>
        <taxon>Geodermatophilaceae</taxon>
        <taxon>Geodermatophilus</taxon>
    </lineage>
</organism>
<gene>
    <name evidence="1" type="ORF">SAMN06893096_103352</name>
</gene>
<dbReference type="RefSeq" id="WP_089305121.1">
    <property type="nucleotide sequence ID" value="NZ_FZOO01000003.1"/>
</dbReference>
<dbReference type="EMBL" id="FZOO01000003">
    <property type="protein sequence ID" value="SNS35509.1"/>
    <property type="molecule type" value="Genomic_DNA"/>
</dbReference>
<sequence length="188" mass="20113">MQRHFDWASPSSRIVLSAALDALSEVGYGRQTLPEVRTRAGAAGELVEDSDLLEVVATALERVRVFAPPEPTGDLRGDLAALLRPWLARRGRDELAVAAVLSAAEWEPRLGRAVVRAFDRPLAQVVGALLAGAVADGRVAAARVHTLNWLLRGLALDRLRAANPRCPVDLDDLVEHLVAGLDPGGRTA</sequence>
<evidence type="ECO:0000313" key="2">
    <source>
        <dbReference type="Proteomes" id="UP000198373"/>
    </source>
</evidence>
<dbReference type="AlphaFoldDB" id="A0A239DTG1"/>
<dbReference type="Gene3D" id="1.10.357.10">
    <property type="entry name" value="Tetracycline Repressor, domain 2"/>
    <property type="match status" value="1"/>
</dbReference>
<evidence type="ECO:0008006" key="3">
    <source>
        <dbReference type="Google" id="ProtNLM"/>
    </source>
</evidence>
<dbReference type="Proteomes" id="UP000198373">
    <property type="component" value="Unassembled WGS sequence"/>
</dbReference>
<name>A0A239DTG1_9ACTN</name>
<evidence type="ECO:0000313" key="1">
    <source>
        <dbReference type="EMBL" id="SNS35509.1"/>
    </source>
</evidence>
<reference evidence="2" key="1">
    <citation type="submission" date="2017-06" db="EMBL/GenBank/DDBJ databases">
        <authorList>
            <person name="Varghese N."/>
            <person name="Submissions S."/>
        </authorList>
    </citation>
    <scope>NUCLEOTIDE SEQUENCE [LARGE SCALE GENOMIC DNA]</scope>
    <source>
        <strain evidence="2">DSM 46839</strain>
    </source>
</reference>
<proteinExistence type="predicted"/>
<keyword evidence="2" id="KW-1185">Reference proteome</keyword>
<dbReference type="InterPro" id="IPR036271">
    <property type="entry name" value="Tet_transcr_reg_TetR-rel_C_sf"/>
</dbReference>